<gene>
    <name evidence="1" type="ORF">PHLGIDRAFT_91002</name>
</gene>
<sequence>MENLTLCVPRPSSSQDPHHPVLARTRLPLGLPQNHVLIEVERFGFSANNVTYQALGEAPHFRYFDFHTAPSTGVVSPTTHGLIPVWGFGTIINSTHARIRIGERVYGYLAPTRYLILPVSPSDVNRYSFFVPRPHLPSDRRPYNQITRCQADPQWDPSPLAEDLTMLYRPLFWTAFWCEDWLHAANFREADSFIISSASAKTAFCLAYLLGKRRRAEHYSFKITGLTSTRNVAFTRGLKLYDEVLEYDGFEASGLLHSSAGRYVYVDVAGNDALNSRIQAHFATSQALVAGVQLGLTNLSPSAPSAASIKFVTNTSLSNSVHEPRGEEVHMEQFFMPEWLAARKRQLSVAQITSMQATAWRELMDDGKDWVRIERIFGGEQVQEAYRRVAKEGTDPTAGAIWSLWDNPGLGRNALSKL</sequence>
<dbReference type="InterPro" id="IPR021276">
    <property type="entry name" value="DUF2855"/>
</dbReference>
<evidence type="ECO:0008006" key="3">
    <source>
        <dbReference type="Google" id="ProtNLM"/>
    </source>
</evidence>
<organism evidence="1 2">
    <name type="scientific">Phlebiopsis gigantea (strain 11061_1 CR5-6)</name>
    <name type="common">White-rot fungus</name>
    <name type="synonym">Peniophora gigantea</name>
    <dbReference type="NCBI Taxonomy" id="745531"/>
    <lineage>
        <taxon>Eukaryota</taxon>
        <taxon>Fungi</taxon>
        <taxon>Dikarya</taxon>
        <taxon>Basidiomycota</taxon>
        <taxon>Agaricomycotina</taxon>
        <taxon>Agaricomycetes</taxon>
        <taxon>Polyporales</taxon>
        <taxon>Phanerochaetaceae</taxon>
        <taxon>Phlebiopsis</taxon>
    </lineage>
</organism>
<keyword evidence="2" id="KW-1185">Reference proteome</keyword>
<dbReference type="Pfam" id="PF11017">
    <property type="entry name" value="DUF2855"/>
    <property type="match status" value="1"/>
</dbReference>
<evidence type="ECO:0000313" key="1">
    <source>
        <dbReference type="EMBL" id="KIP06353.1"/>
    </source>
</evidence>
<proteinExistence type="predicted"/>
<dbReference type="OrthoDB" id="192702at2759"/>
<dbReference type="Proteomes" id="UP000053257">
    <property type="component" value="Unassembled WGS sequence"/>
</dbReference>
<dbReference type="AlphaFoldDB" id="A0A0C3PJJ7"/>
<name>A0A0C3PJJ7_PHLG1</name>
<reference evidence="1 2" key="1">
    <citation type="journal article" date="2014" name="PLoS Genet.">
        <title>Analysis of the Phlebiopsis gigantea genome, transcriptome and secretome provides insight into its pioneer colonization strategies of wood.</title>
        <authorList>
            <person name="Hori C."/>
            <person name="Ishida T."/>
            <person name="Igarashi K."/>
            <person name="Samejima M."/>
            <person name="Suzuki H."/>
            <person name="Master E."/>
            <person name="Ferreira P."/>
            <person name="Ruiz-Duenas F.J."/>
            <person name="Held B."/>
            <person name="Canessa P."/>
            <person name="Larrondo L.F."/>
            <person name="Schmoll M."/>
            <person name="Druzhinina I.S."/>
            <person name="Kubicek C.P."/>
            <person name="Gaskell J.A."/>
            <person name="Kersten P."/>
            <person name="St John F."/>
            <person name="Glasner J."/>
            <person name="Sabat G."/>
            <person name="Splinter BonDurant S."/>
            <person name="Syed K."/>
            <person name="Yadav J."/>
            <person name="Mgbeahuruike A.C."/>
            <person name="Kovalchuk A."/>
            <person name="Asiegbu F.O."/>
            <person name="Lackner G."/>
            <person name="Hoffmeister D."/>
            <person name="Rencoret J."/>
            <person name="Gutierrez A."/>
            <person name="Sun H."/>
            <person name="Lindquist E."/>
            <person name="Barry K."/>
            <person name="Riley R."/>
            <person name="Grigoriev I.V."/>
            <person name="Henrissat B."/>
            <person name="Kues U."/>
            <person name="Berka R.M."/>
            <person name="Martinez A.T."/>
            <person name="Covert S.F."/>
            <person name="Blanchette R.A."/>
            <person name="Cullen D."/>
        </authorList>
    </citation>
    <scope>NUCLEOTIDE SEQUENCE [LARGE SCALE GENOMIC DNA]</scope>
    <source>
        <strain evidence="1 2">11061_1 CR5-6</strain>
    </source>
</reference>
<dbReference type="HOGENOM" id="CLU_037224_1_0_1"/>
<accession>A0A0C3PJJ7</accession>
<protein>
    <recommendedName>
        <fullName evidence="3">DUF2855 family protein</fullName>
    </recommendedName>
</protein>
<evidence type="ECO:0000313" key="2">
    <source>
        <dbReference type="Proteomes" id="UP000053257"/>
    </source>
</evidence>
<dbReference type="EMBL" id="KN840520">
    <property type="protein sequence ID" value="KIP06353.1"/>
    <property type="molecule type" value="Genomic_DNA"/>
</dbReference>